<gene>
    <name evidence="2" type="ORF">BACCAP_02003</name>
</gene>
<keyword evidence="3" id="KW-1185">Reference proteome</keyword>
<keyword evidence="1" id="KW-0812">Transmembrane</keyword>
<keyword evidence="1" id="KW-1133">Transmembrane helix</keyword>
<dbReference type="EMBL" id="AAXG02000012">
    <property type="protein sequence ID" value="EDN00170.1"/>
    <property type="molecule type" value="Genomic_DNA"/>
</dbReference>
<protein>
    <submittedName>
        <fullName evidence="2">Uncharacterized protein</fullName>
    </submittedName>
</protein>
<dbReference type="AlphaFoldDB" id="A6NUW9"/>
<proteinExistence type="predicted"/>
<name>A6NUW9_9FIRM</name>
<dbReference type="Proteomes" id="UP000003639">
    <property type="component" value="Unassembled WGS sequence"/>
</dbReference>
<comment type="caution">
    <text evidence="2">The sequence shown here is derived from an EMBL/GenBank/DDBJ whole genome shotgun (WGS) entry which is preliminary data.</text>
</comment>
<reference evidence="2 3" key="1">
    <citation type="submission" date="2007-04" db="EMBL/GenBank/DDBJ databases">
        <authorList>
            <person name="Fulton L."/>
            <person name="Clifton S."/>
            <person name="Fulton B."/>
            <person name="Xu J."/>
            <person name="Minx P."/>
            <person name="Pepin K.H."/>
            <person name="Johnson M."/>
            <person name="Thiruvilangam P."/>
            <person name="Bhonagiri V."/>
            <person name="Nash W.E."/>
            <person name="Mardis E.R."/>
            <person name="Wilson R.K."/>
        </authorList>
    </citation>
    <scope>NUCLEOTIDE SEQUENCE [LARGE SCALE GENOMIC DNA]</scope>
    <source>
        <strain evidence="2 3">ATCC 29799</strain>
    </source>
</reference>
<sequence length="60" mass="6284">MQEGGALMRLPSRRTAKTAAACALGAAVLLFPGSVLMLAAGAVLGFWGCVRLEQRNHESQ</sequence>
<organism evidence="2 3">
    <name type="scientific">Pseudoflavonifractor capillosus ATCC 29799</name>
    <dbReference type="NCBI Taxonomy" id="411467"/>
    <lineage>
        <taxon>Bacteria</taxon>
        <taxon>Bacillati</taxon>
        <taxon>Bacillota</taxon>
        <taxon>Clostridia</taxon>
        <taxon>Eubacteriales</taxon>
        <taxon>Oscillospiraceae</taxon>
        <taxon>Pseudoflavonifractor</taxon>
    </lineage>
</organism>
<reference evidence="2 3" key="2">
    <citation type="submission" date="2007-06" db="EMBL/GenBank/DDBJ databases">
        <title>Draft genome sequence of Pseudoflavonifractor capillosus ATCC 29799.</title>
        <authorList>
            <person name="Sudarsanam P."/>
            <person name="Ley R."/>
            <person name="Guruge J."/>
            <person name="Turnbaugh P.J."/>
            <person name="Mahowald M."/>
            <person name="Liep D."/>
            <person name="Gordon J."/>
        </authorList>
    </citation>
    <scope>NUCLEOTIDE SEQUENCE [LARGE SCALE GENOMIC DNA]</scope>
    <source>
        <strain evidence="2 3">ATCC 29799</strain>
    </source>
</reference>
<keyword evidence="1" id="KW-0472">Membrane</keyword>
<feature type="transmembrane region" description="Helical" evidence="1">
    <location>
        <begin position="21"/>
        <end position="47"/>
    </location>
</feature>
<dbReference type="STRING" id="411467.BACCAP_02003"/>
<accession>A6NUW9</accession>
<evidence type="ECO:0000256" key="1">
    <source>
        <dbReference type="SAM" id="Phobius"/>
    </source>
</evidence>
<evidence type="ECO:0000313" key="3">
    <source>
        <dbReference type="Proteomes" id="UP000003639"/>
    </source>
</evidence>
<evidence type="ECO:0000313" key="2">
    <source>
        <dbReference type="EMBL" id="EDN00170.1"/>
    </source>
</evidence>